<feature type="coiled-coil region" evidence="8">
    <location>
        <begin position="232"/>
        <end position="261"/>
    </location>
</feature>
<dbReference type="GO" id="GO:0005634">
    <property type="term" value="C:nucleus"/>
    <property type="evidence" value="ECO:0007669"/>
    <property type="project" value="UniProtKB-SubCell"/>
</dbReference>
<dbReference type="GO" id="GO:0008270">
    <property type="term" value="F:zinc ion binding"/>
    <property type="evidence" value="ECO:0007669"/>
    <property type="project" value="UniProtKB-KW"/>
</dbReference>
<dbReference type="EMBL" id="MCFI01000005">
    <property type="protein sequence ID" value="ORY84863.1"/>
    <property type="molecule type" value="Genomic_DNA"/>
</dbReference>
<dbReference type="PANTHER" id="PTHR45718">
    <property type="entry name" value="TRANSCRIPTIONAL ACTIVATOR CUBITUS INTERRUPTUS"/>
    <property type="match status" value="1"/>
</dbReference>
<keyword evidence="12" id="KW-1185">Reference proteome</keyword>
<dbReference type="GO" id="GO:0000981">
    <property type="term" value="F:DNA-binding transcription factor activity, RNA polymerase II-specific"/>
    <property type="evidence" value="ECO:0007669"/>
    <property type="project" value="TreeGrafter"/>
</dbReference>
<keyword evidence="6" id="KW-0539">Nucleus</keyword>
<comment type="subcellular location">
    <subcellularLocation>
        <location evidence="1">Nucleus</location>
    </subcellularLocation>
</comment>
<accession>A0A1Y2FLL5</accession>
<keyword evidence="3" id="KW-0677">Repeat</keyword>
<organism evidence="11 12">
    <name type="scientific">Protomyces lactucae-debilis</name>
    <dbReference type="NCBI Taxonomy" id="2754530"/>
    <lineage>
        <taxon>Eukaryota</taxon>
        <taxon>Fungi</taxon>
        <taxon>Dikarya</taxon>
        <taxon>Ascomycota</taxon>
        <taxon>Taphrinomycotina</taxon>
        <taxon>Taphrinomycetes</taxon>
        <taxon>Taphrinales</taxon>
        <taxon>Protomycetaceae</taxon>
        <taxon>Protomyces</taxon>
    </lineage>
</organism>
<dbReference type="STRING" id="56484.A0A1Y2FLL5"/>
<dbReference type="GeneID" id="63788723"/>
<evidence type="ECO:0000256" key="5">
    <source>
        <dbReference type="ARBA" id="ARBA00022833"/>
    </source>
</evidence>
<dbReference type="FunFam" id="3.30.160.60:FF:000031">
    <property type="entry name" value="GLI family zinc finger 3"/>
    <property type="match status" value="1"/>
</dbReference>
<dbReference type="PROSITE" id="PS00028">
    <property type="entry name" value="ZINC_FINGER_C2H2_1"/>
    <property type="match status" value="1"/>
</dbReference>
<evidence type="ECO:0000256" key="3">
    <source>
        <dbReference type="ARBA" id="ARBA00022737"/>
    </source>
</evidence>
<dbReference type="InterPro" id="IPR013087">
    <property type="entry name" value="Znf_C2H2_type"/>
</dbReference>
<evidence type="ECO:0000313" key="12">
    <source>
        <dbReference type="Proteomes" id="UP000193685"/>
    </source>
</evidence>
<dbReference type="Gene3D" id="3.30.160.60">
    <property type="entry name" value="Classic Zinc Finger"/>
    <property type="match status" value="2"/>
</dbReference>
<dbReference type="SUPFAM" id="SSF57667">
    <property type="entry name" value="beta-beta-alpha zinc fingers"/>
    <property type="match status" value="1"/>
</dbReference>
<dbReference type="InterPro" id="IPR036236">
    <property type="entry name" value="Znf_C2H2_sf"/>
</dbReference>
<evidence type="ECO:0000313" key="11">
    <source>
        <dbReference type="EMBL" id="ORY84863.1"/>
    </source>
</evidence>
<evidence type="ECO:0000256" key="7">
    <source>
        <dbReference type="PROSITE-ProRule" id="PRU00042"/>
    </source>
</evidence>
<evidence type="ECO:0000256" key="1">
    <source>
        <dbReference type="ARBA" id="ARBA00004123"/>
    </source>
</evidence>
<dbReference type="AlphaFoldDB" id="A0A1Y2FLL5"/>
<gene>
    <name evidence="11" type="ORF">BCR37DRAFT_407781</name>
</gene>
<dbReference type="Proteomes" id="UP000193685">
    <property type="component" value="Unassembled WGS sequence"/>
</dbReference>
<evidence type="ECO:0000256" key="2">
    <source>
        <dbReference type="ARBA" id="ARBA00022723"/>
    </source>
</evidence>
<dbReference type="Pfam" id="PF23561">
    <property type="entry name" value="zf-C2H2_15"/>
    <property type="match status" value="1"/>
</dbReference>
<sequence>MTKAGQDDAEERGSLSPELVAEDDALDDVSSDSDGTYIIEVAEDEEESHVTICRWNDTPSGPCNENKGDTDGLVKHLHEDHLGNRRPKYTCEWDDCTRKGLPQTSRFALVAHLRSHTGEKPFYCTIPECDKSFTRSDALAKHMRTVHETEALRPSDPIPKTHPAHTQYISAMAAAGIKSIGSRPTLSDLLTPDGELWDDNEHEGTDEEEEGLDMRTRWKILRRKYGWLQKDLVKLEEEVKAASLQLNNERIEKEMALEEVLKGELQEHEWSQVIR</sequence>
<dbReference type="InterPro" id="IPR056436">
    <property type="entry name" value="Znf-C2H2_ZIC1-5/GLI1-3-like"/>
</dbReference>
<dbReference type="GO" id="GO:0000978">
    <property type="term" value="F:RNA polymerase II cis-regulatory region sequence-specific DNA binding"/>
    <property type="evidence" value="ECO:0007669"/>
    <property type="project" value="TreeGrafter"/>
</dbReference>
<dbReference type="RefSeq" id="XP_040726646.1">
    <property type="nucleotide sequence ID" value="XM_040872124.1"/>
</dbReference>
<protein>
    <recommendedName>
        <fullName evidence="10">C2H2-type domain-containing protein</fullName>
    </recommendedName>
</protein>
<dbReference type="PANTHER" id="PTHR45718:SF4">
    <property type="entry name" value="TRANSCRIPTIONAL ACTIVATOR CUBITUS INTERRUPTUS"/>
    <property type="match status" value="1"/>
</dbReference>
<keyword evidence="4 7" id="KW-0863">Zinc-finger</keyword>
<dbReference type="PROSITE" id="PS50157">
    <property type="entry name" value="ZINC_FINGER_C2H2_2"/>
    <property type="match status" value="2"/>
</dbReference>
<evidence type="ECO:0000256" key="6">
    <source>
        <dbReference type="ARBA" id="ARBA00023242"/>
    </source>
</evidence>
<feature type="domain" description="C2H2-type" evidence="10">
    <location>
        <begin position="89"/>
        <end position="121"/>
    </location>
</feature>
<evidence type="ECO:0000259" key="10">
    <source>
        <dbReference type="PROSITE" id="PS50157"/>
    </source>
</evidence>
<keyword evidence="5" id="KW-0862">Zinc</keyword>
<name>A0A1Y2FLL5_PROLT</name>
<feature type="domain" description="C2H2-type" evidence="10">
    <location>
        <begin position="122"/>
        <end position="152"/>
    </location>
</feature>
<proteinExistence type="predicted"/>
<dbReference type="Pfam" id="PF00096">
    <property type="entry name" value="zf-C2H2"/>
    <property type="match status" value="1"/>
</dbReference>
<feature type="compositionally biased region" description="Acidic residues" evidence="9">
    <location>
        <begin position="195"/>
        <end position="210"/>
    </location>
</feature>
<feature type="region of interest" description="Disordered" evidence="9">
    <location>
        <begin position="1"/>
        <end position="34"/>
    </location>
</feature>
<keyword evidence="8" id="KW-0175">Coiled coil</keyword>
<evidence type="ECO:0000256" key="8">
    <source>
        <dbReference type="SAM" id="Coils"/>
    </source>
</evidence>
<dbReference type="InterPro" id="IPR043359">
    <property type="entry name" value="GLI-like"/>
</dbReference>
<dbReference type="FunFam" id="3.30.160.60:FF:000201">
    <property type="entry name" value="C2H2 finger domain protein (Gli3)"/>
    <property type="match status" value="1"/>
</dbReference>
<feature type="region of interest" description="Disordered" evidence="9">
    <location>
        <begin position="190"/>
        <end position="210"/>
    </location>
</feature>
<comment type="caution">
    <text evidence="11">The sequence shown here is derived from an EMBL/GenBank/DDBJ whole genome shotgun (WGS) entry which is preliminary data.</text>
</comment>
<feature type="compositionally biased region" description="Acidic residues" evidence="9">
    <location>
        <begin position="20"/>
        <end position="31"/>
    </location>
</feature>
<dbReference type="SMART" id="SM00355">
    <property type="entry name" value="ZnF_C2H2"/>
    <property type="match status" value="2"/>
</dbReference>
<reference evidence="11 12" key="1">
    <citation type="submission" date="2016-07" db="EMBL/GenBank/DDBJ databases">
        <title>Pervasive Adenine N6-methylation of Active Genes in Fungi.</title>
        <authorList>
            <consortium name="DOE Joint Genome Institute"/>
            <person name="Mondo S.J."/>
            <person name="Dannebaum R.O."/>
            <person name="Kuo R.C."/>
            <person name="Labutti K."/>
            <person name="Haridas S."/>
            <person name="Kuo A."/>
            <person name="Salamov A."/>
            <person name="Ahrendt S.R."/>
            <person name="Lipzen A."/>
            <person name="Sullivan W."/>
            <person name="Andreopoulos W.B."/>
            <person name="Clum A."/>
            <person name="Lindquist E."/>
            <person name="Daum C."/>
            <person name="Ramamoorthy G.K."/>
            <person name="Gryganskyi A."/>
            <person name="Culley D."/>
            <person name="Magnuson J.K."/>
            <person name="James T.Y."/>
            <person name="O'Malley M.A."/>
            <person name="Stajich J.E."/>
            <person name="Spatafora J.W."/>
            <person name="Visel A."/>
            <person name="Grigoriev I.V."/>
        </authorList>
    </citation>
    <scope>NUCLEOTIDE SEQUENCE [LARGE SCALE GENOMIC DNA]</scope>
    <source>
        <strain evidence="11 12">12-1054</strain>
    </source>
</reference>
<evidence type="ECO:0000256" key="9">
    <source>
        <dbReference type="SAM" id="MobiDB-lite"/>
    </source>
</evidence>
<dbReference type="OrthoDB" id="3214149at2759"/>
<keyword evidence="2" id="KW-0479">Metal-binding</keyword>
<evidence type="ECO:0000256" key="4">
    <source>
        <dbReference type="ARBA" id="ARBA00022771"/>
    </source>
</evidence>